<evidence type="ECO:0000256" key="7">
    <source>
        <dbReference type="ARBA" id="ARBA00023004"/>
    </source>
</evidence>
<dbReference type="InterPro" id="IPR007197">
    <property type="entry name" value="rSAM"/>
</dbReference>
<dbReference type="Proteomes" id="UP000334019">
    <property type="component" value="Chromosome"/>
</dbReference>
<keyword evidence="4" id="KW-0949">S-adenosyl-L-methionine</keyword>
<dbReference type="GO" id="GO:0016491">
    <property type="term" value="F:oxidoreductase activity"/>
    <property type="evidence" value="ECO:0007669"/>
    <property type="project" value="UniProtKB-KW"/>
</dbReference>
<proteinExistence type="inferred from homology"/>
<dbReference type="InterPro" id="IPR013785">
    <property type="entry name" value="Aldolase_TIM"/>
</dbReference>
<gene>
    <name evidence="10" type="ORF">GH723_03890</name>
</gene>
<dbReference type="KEGG" id="atq:GH723_03890"/>
<keyword evidence="8" id="KW-0411">Iron-sulfur</keyword>
<dbReference type="GO" id="GO:0051539">
    <property type="term" value="F:4 iron, 4 sulfur cluster binding"/>
    <property type="evidence" value="ECO:0007669"/>
    <property type="project" value="UniProtKB-KW"/>
</dbReference>
<dbReference type="PANTHER" id="PTHR30352">
    <property type="entry name" value="PYRUVATE FORMATE-LYASE-ACTIVATING ENZYME"/>
    <property type="match status" value="1"/>
</dbReference>
<evidence type="ECO:0000259" key="9">
    <source>
        <dbReference type="PROSITE" id="PS51918"/>
    </source>
</evidence>
<dbReference type="SFLD" id="SFLDS00029">
    <property type="entry name" value="Radical_SAM"/>
    <property type="match status" value="1"/>
</dbReference>
<comment type="similarity">
    <text evidence="2">Belongs to the organic radical-activating enzymes family.</text>
</comment>
<comment type="cofactor">
    <cofactor evidence="1">
        <name>[4Fe-4S] cluster</name>
        <dbReference type="ChEBI" id="CHEBI:49883"/>
    </cofactor>
</comment>
<dbReference type="InterPro" id="IPR001989">
    <property type="entry name" value="Radical_activat_CS"/>
</dbReference>
<evidence type="ECO:0000256" key="4">
    <source>
        <dbReference type="ARBA" id="ARBA00022691"/>
    </source>
</evidence>
<dbReference type="SUPFAM" id="SSF102114">
    <property type="entry name" value="Radical SAM enzymes"/>
    <property type="match status" value="1"/>
</dbReference>
<dbReference type="CDD" id="cd01335">
    <property type="entry name" value="Radical_SAM"/>
    <property type="match status" value="1"/>
</dbReference>
<evidence type="ECO:0000313" key="10">
    <source>
        <dbReference type="EMBL" id="QGG96963.1"/>
    </source>
</evidence>
<keyword evidence="5" id="KW-0479">Metal-binding</keyword>
<dbReference type="PROSITE" id="PS51918">
    <property type="entry name" value="RADICAL_SAM"/>
    <property type="match status" value="1"/>
</dbReference>
<dbReference type="EMBL" id="CP045851">
    <property type="protein sequence ID" value="QGG96963.1"/>
    <property type="molecule type" value="Genomic_DNA"/>
</dbReference>
<keyword evidence="6" id="KW-0560">Oxidoreductase</keyword>
<evidence type="ECO:0000256" key="3">
    <source>
        <dbReference type="ARBA" id="ARBA00022485"/>
    </source>
</evidence>
<accession>A0A5Q2RM91</accession>
<dbReference type="InterPro" id="IPR058240">
    <property type="entry name" value="rSAM_sf"/>
</dbReference>
<feature type="domain" description="Radical SAM core" evidence="9">
    <location>
        <begin position="6"/>
        <end position="225"/>
    </location>
</feature>
<sequence length="238" mass="25754">MRSSYVDGPGHRYALFLQGCTFNCPGCHNPHTIAPRSPDARDVPVAEIVADVAEVAPFLTGITVSGGEATLQWEAVHALFEALALDPATSRLTRLVDTNGDAEAGVWSVLATSMHGAMVDLKALDPHVHRVLTGRTNDRVLRSIRDLAARRRLDEVRLLVVPGVNDTADQIDATGRWLASIDPVPPVVAQGFRHHGTRLRARAWAEATTRDLERVADGLAAYGLDVRRRSLPEVAVAV</sequence>
<name>A0A5Q2RM91_9ACTN</name>
<dbReference type="InterPro" id="IPR034457">
    <property type="entry name" value="Organic_radical-activating"/>
</dbReference>
<keyword evidence="11" id="KW-1185">Reference proteome</keyword>
<evidence type="ECO:0000256" key="6">
    <source>
        <dbReference type="ARBA" id="ARBA00023002"/>
    </source>
</evidence>
<evidence type="ECO:0000256" key="2">
    <source>
        <dbReference type="ARBA" id="ARBA00009777"/>
    </source>
</evidence>
<dbReference type="AlphaFoldDB" id="A0A5Q2RM91"/>
<dbReference type="PANTHER" id="PTHR30352:SF13">
    <property type="entry name" value="GLYCYL-RADICAL ENZYME ACTIVATING ENZYME YJJW-RELATED"/>
    <property type="match status" value="1"/>
</dbReference>
<dbReference type="PROSITE" id="PS01087">
    <property type="entry name" value="RADICAL_ACTIVATING"/>
    <property type="match status" value="1"/>
</dbReference>
<dbReference type="GO" id="GO:0046872">
    <property type="term" value="F:metal ion binding"/>
    <property type="evidence" value="ECO:0007669"/>
    <property type="project" value="UniProtKB-KW"/>
</dbReference>
<keyword evidence="7" id="KW-0408">Iron</keyword>
<keyword evidence="3" id="KW-0004">4Fe-4S</keyword>
<evidence type="ECO:0000256" key="5">
    <source>
        <dbReference type="ARBA" id="ARBA00022723"/>
    </source>
</evidence>
<organism evidence="10 11">
    <name type="scientific">Actinomarinicola tropica</name>
    <dbReference type="NCBI Taxonomy" id="2789776"/>
    <lineage>
        <taxon>Bacteria</taxon>
        <taxon>Bacillati</taxon>
        <taxon>Actinomycetota</taxon>
        <taxon>Acidimicrobiia</taxon>
        <taxon>Acidimicrobiales</taxon>
        <taxon>Iamiaceae</taxon>
        <taxon>Actinomarinicola</taxon>
    </lineage>
</organism>
<evidence type="ECO:0000256" key="8">
    <source>
        <dbReference type="ARBA" id="ARBA00023014"/>
    </source>
</evidence>
<dbReference type="SFLD" id="SFLDG01066">
    <property type="entry name" value="organic_radical-activating_enz"/>
    <property type="match status" value="1"/>
</dbReference>
<dbReference type="Gene3D" id="3.20.20.70">
    <property type="entry name" value="Aldolase class I"/>
    <property type="match status" value="1"/>
</dbReference>
<evidence type="ECO:0000313" key="11">
    <source>
        <dbReference type="Proteomes" id="UP000334019"/>
    </source>
</evidence>
<dbReference type="Pfam" id="PF04055">
    <property type="entry name" value="Radical_SAM"/>
    <property type="match status" value="1"/>
</dbReference>
<evidence type="ECO:0000256" key="1">
    <source>
        <dbReference type="ARBA" id="ARBA00001966"/>
    </source>
</evidence>
<protein>
    <submittedName>
        <fullName evidence="10">Radical SAM protein</fullName>
    </submittedName>
</protein>
<reference evidence="10 11" key="1">
    <citation type="submission" date="2019-11" db="EMBL/GenBank/DDBJ databases">
        <authorList>
            <person name="He Y."/>
        </authorList>
    </citation>
    <scope>NUCLEOTIDE SEQUENCE [LARGE SCALE GENOMIC DNA]</scope>
    <source>
        <strain evidence="10 11">SCSIO 58843</strain>
    </source>
</reference>